<evidence type="ECO:0000313" key="5">
    <source>
        <dbReference type="WBParaSite" id="ACAC_0000412101-mRNA-1"/>
    </source>
</evidence>
<evidence type="ECO:0000256" key="1">
    <source>
        <dbReference type="ARBA" id="ARBA00008871"/>
    </source>
</evidence>
<dbReference type="SUPFAM" id="SSF51445">
    <property type="entry name" value="(Trans)glycosidases"/>
    <property type="match status" value="1"/>
</dbReference>
<evidence type="ECO:0000256" key="2">
    <source>
        <dbReference type="ARBA" id="ARBA00023157"/>
    </source>
</evidence>
<dbReference type="Proteomes" id="UP000035642">
    <property type="component" value="Unassembled WGS sequence"/>
</dbReference>
<dbReference type="STRING" id="6313.A0A0K0D226"/>
<dbReference type="EC" id="3.2.1.35" evidence="3"/>
<organism evidence="4 5">
    <name type="scientific">Angiostrongylus cantonensis</name>
    <name type="common">Rat lungworm</name>
    <dbReference type="NCBI Taxonomy" id="6313"/>
    <lineage>
        <taxon>Eukaryota</taxon>
        <taxon>Metazoa</taxon>
        <taxon>Ecdysozoa</taxon>
        <taxon>Nematoda</taxon>
        <taxon>Chromadorea</taxon>
        <taxon>Rhabditida</taxon>
        <taxon>Rhabditina</taxon>
        <taxon>Rhabditomorpha</taxon>
        <taxon>Strongyloidea</taxon>
        <taxon>Metastrongylidae</taxon>
        <taxon>Angiostrongylus</taxon>
    </lineage>
</organism>
<name>A0A0K0D226_ANGCA</name>
<dbReference type="PANTHER" id="PTHR11769:SF35">
    <property type="entry name" value="HYALURONIDASE"/>
    <property type="match status" value="1"/>
</dbReference>
<dbReference type="GO" id="GO:0005975">
    <property type="term" value="P:carbohydrate metabolic process"/>
    <property type="evidence" value="ECO:0007669"/>
    <property type="project" value="InterPro"/>
</dbReference>
<dbReference type="Gene3D" id="3.20.20.70">
    <property type="entry name" value="Aldolase class I"/>
    <property type="match status" value="1"/>
</dbReference>
<dbReference type="WBParaSite" id="ACAC_0000412101-mRNA-1">
    <property type="protein sequence ID" value="ACAC_0000412101-mRNA-1"/>
    <property type="gene ID" value="ACAC_0000412101"/>
</dbReference>
<keyword evidence="4" id="KW-1185">Reference proteome</keyword>
<dbReference type="Pfam" id="PF01630">
    <property type="entry name" value="Glyco_hydro_56"/>
    <property type="match status" value="1"/>
</dbReference>
<proteinExistence type="inferred from homology"/>
<sequence>MQLYSFSVHWNVPSETCLRNNIDLSLEKYGIKAHPDHIFYGDNVVIFYEHSFGLYPYFKKHNKSHPVNGGLPQNTDLKAHLVEVEKNITKLIPNENFTGFGVIDIEEWRPLFEQHFKNIKQVYQEASIDRVRATHPNLNDAEIRQRAENEFNEAAKKFIVETMKTARKMRPKAFWGIYGIPFCNYNAGKKDGDYSCSAQYKGFNEK</sequence>
<accession>A0A0K0D226</accession>
<dbReference type="PRINTS" id="PR00846">
    <property type="entry name" value="GLHYDRLASE56"/>
</dbReference>
<comment type="similarity">
    <text evidence="1 3">Belongs to the glycosyl hydrolase 56 family.</text>
</comment>
<dbReference type="InterPro" id="IPR018155">
    <property type="entry name" value="Hyaluronidase"/>
</dbReference>
<evidence type="ECO:0000256" key="3">
    <source>
        <dbReference type="RuleBase" id="RU610713"/>
    </source>
</evidence>
<keyword evidence="3" id="KW-0326">Glycosidase</keyword>
<reference evidence="5" key="2">
    <citation type="submission" date="2017-02" db="UniProtKB">
        <authorList>
            <consortium name="WormBaseParasite"/>
        </authorList>
    </citation>
    <scope>IDENTIFICATION</scope>
</reference>
<dbReference type="PANTHER" id="PTHR11769">
    <property type="entry name" value="HYALURONIDASE"/>
    <property type="match status" value="1"/>
</dbReference>
<dbReference type="AlphaFoldDB" id="A0A0K0D226"/>
<dbReference type="InterPro" id="IPR013785">
    <property type="entry name" value="Aldolase_TIM"/>
</dbReference>
<evidence type="ECO:0000313" key="4">
    <source>
        <dbReference type="Proteomes" id="UP000035642"/>
    </source>
</evidence>
<comment type="catalytic activity">
    <reaction evidence="3">
        <text>Random hydrolysis of (1-&gt;4)-linkages between N-acetyl-beta-D-glucosamine and D-glucuronate residues in hyaluronate.</text>
        <dbReference type="EC" id="3.2.1.35"/>
    </reaction>
</comment>
<dbReference type="InterPro" id="IPR017853">
    <property type="entry name" value="GH"/>
</dbReference>
<keyword evidence="3" id="KW-0378">Hydrolase</keyword>
<reference evidence="4" key="1">
    <citation type="submission" date="2012-09" db="EMBL/GenBank/DDBJ databases">
        <authorList>
            <person name="Martin A.A."/>
        </authorList>
    </citation>
    <scope>NUCLEOTIDE SEQUENCE</scope>
</reference>
<keyword evidence="2" id="KW-1015">Disulfide bond</keyword>
<protein>
    <recommendedName>
        <fullName evidence="3">Hyaluronidase</fullName>
        <ecNumber evidence="3">3.2.1.35</ecNumber>
    </recommendedName>
</protein>
<dbReference type="GO" id="GO:0030214">
    <property type="term" value="P:hyaluronan catabolic process"/>
    <property type="evidence" value="ECO:0007669"/>
    <property type="project" value="TreeGrafter"/>
</dbReference>
<dbReference type="GO" id="GO:0004415">
    <property type="term" value="F:hyalurononglucosaminidase activity"/>
    <property type="evidence" value="ECO:0007669"/>
    <property type="project" value="UniProtKB-UniRule"/>
</dbReference>